<keyword evidence="2" id="KW-0812">Transmembrane</keyword>
<comment type="subcellular location">
    <subcellularLocation>
        <location evidence="1">Membrane</location>
        <topology evidence="1">Multi-pass membrane protein</topology>
    </subcellularLocation>
</comment>
<dbReference type="GO" id="GO:0016020">
    <property type="term" value="C:membrane"/>
    <property type="evidence" value="ECO:0007669"/>
    <property type="project" value="UniProtKB-SubCell"/>
</dbReference>
<dbReference type="GO" id="GO:0022900">
    <property type="term" value="P:electron transport chain"/>
    <property type="evidence" value="ECO:0007669"/>
    <property type="project" value="InterPro"/>
</dbReference>
<keyword evidence="2" id="KW-1133">Transmembrane helix</keyword>
<dbReference type="HOGENOM" id="CLU_2354645_0_0_9"/>
<accession>F2JK19</accession>
<dbReference type="KEGG" id="cle:Clole_2734"/>
<dbReference type="RefSeq" id="WP_013657726.1">
    <property type="nucleotide sequence ID" value="NC_015275.1"/>
</dbReference>
<protein>
    <recommendedName>
        <fullName evidence="3">Cytochrome oxidase subunit II transmembrane region profile domain-containing protein</fullName>
    </recommendedName>
</protein>
<dbReference type="PROSITE" id="PS50999">
    <property type="entry name" value="COX2_TM"/>
    <property type="match status" value="1"/>
</dbReference>
<keyword evidence="5" id="KW-1185">Reference proteome</keyword>
<dbReference type="STRING" id="642492.Clole_2734"/>
<dbReference type="Proteomes" id="UP000008467">
    <property type="component" value="Chromosome"/>
</dbReference>
<dbReference type="InterPro" id="IPR011759">
    <property type="entry name" value="Cyt_c_oxidase_su2_TM_dom"/>
</dbReference>
<reference evidence="4 5" key="1">
    <citation type="journal article" date="2011" name="J. Bacteriol.">
        <title>Complete genome sequence of the cellulose-degrading bacterium Cellulosilyticum lentocellum.</title>
        <authorList>
            <consortium name="US DOE Joint Genome Institute"/>
            <person name="Miller D.A."/>
            <person name="Suen G."/>
            <person name="Bruce D."/>
            <person name="Copeland A."/>
            <person name="Cheng J.F."/>
            <person name="Detter C."/>
            <person name="Goodwin L.A."/>
            <person name="Han C.S."/>
            <person name="Hauser L.J."/>
            <person name="Land M.L."/>
            <person name="Lapidus A."/>
            <person name="Lucas S."/>
            <person name="Meincke L."/>
            <person name="Pitluck S."/>
            <person name="Tapia R."/>
            <person name="Teshima H."/>
            <person name="Woyke T."/>
            <person name="Fox B.G."/>
            <person name="Angert E.R."/>
            <person name="Currie C.R."/>
        </authorList>
    </citation>
    <scope>NUCLEOTIDE SEQUENCE [LARGE SCALE GENOMIC DNA]</scope>
    <source>
        <strain evidence="5">ATCC 49066 / DSM 5427 / NCIMB 11756 / RHM5</strain>
    </source>
</reference>
<sequence>MLEFLWTVLVVVVLLFLSMVVIPVIKKYSNLEYWVKAAIAYAETQITGNKVGEDRREYVYNFLRKRFKWFDEKALRLLIQGTFYIMNQEGLVNNER</sequence>
<keyword evidence="2" id="KW-0472">Membrane</keyword>
<name>F2JK19_CELLD</name>
<dbReference type="EMBL" id="CP002582">
    <property type="protein sequence ID" value="ADZ84434.1"/>
    <property type="molecule type" value="Genomic_DNA"/>
</dbReference>
<feature type="transmembrane region" description="Helical" evidence="2">
    <location>
        <begin position="6"/>
        <end position="25"/>
    </location>
</feature>
<evidence type="ECO:0000259" key="3">
    <source>
        <dbReference type="PROSITE" id="PS50999"/>
    </source>
</evidence>
<dbReference type="AlphaFoldDB" id="F2JK19"/>
<evidence type="ECO:0000313" key="5">
    <source>
        <dbReference type="Proteomes" id="UP000008467"/>
    </source>
</evidence>
<evidence type="ECO:0000256" key="1">
    <source>
        <dbReference type="ARBA" id="ARBA00004141"/>
    </source>
</evidence>
<evidence type="ECO:0000256" key="2">
    <source>
        <dbReference type="SAM" id="Phobius"/>
    </source>
</evidence>
<gene>
    <name evidence="4" type="ordered locus">Clole_2734</name>
</gene>
<proteinExistence type="predicted"/>
<organism evidence="4 5">
    <name type="scientific">Cellulosilyticum lentocellum (strain ATCC 49066 / DSM 5427 / NCIMB 11756 / RHM5)</name>
    <name type="common">Clostridium lentocellum</name>
    <dbReference type="NCBI Taxonomy" id="642492"/>
    <lineage>
        <taxon>Bacteria</taxon>
        <taxon>Bacillati</taxon>
        <taxon>Bacillota</taxon>
        <taxon>Clostridia</taxon>
        <taxon>Lachnospirales</taxon>
        <taxon>Cellulosilyticaceae</taxon>
        <taxon>Cellulosilyticum</taxon>
    </lineage>
</organism>
<feature type="domain" description="Cytochrome oxidase subunit II transmembrane region profile" evidence="3">
    <location>
        <begin position="1"/>
        <end position="32"/>
    </location>
</feature>
<evidence type="ECO:0000313" key="4">
    <source>
        <dbReference type="EMBL" id="ADZ84434.1"/>
    </source>
</evidence>